<gene>
    <name evidence="2" type="ORF">PoB_003886000</name>
</gene>
<reference evidence="2 3" key="1">
    <citation type="journal article" date="2021" name="Elife">
        <title>Chloroplast acquisition without the gene transfer in kleptoplastic sea slugs, Plakobranchus ocellatus.</title>
        <authorList>
            <person name="Maeda T."/>
            <person name="Takahashi S."/>
            <person name="Yoshida T."/>
            <person name="Shimamura S."/>
            <person name="Takaki Y."/>
            <person name="Nagai Y."/>
            <person name="Toyoda A."/>
            <person name="Suzuki Y."/>
            <person name="Arimoto A."/>
            <person name="Ishii H."/>
            <person name="Satoh N."/>
            <person name="Nishiyama T."/>
            <person name="Hasebe M."/>
            <person name="Maruyama T."/>
            <person name="Minagawa J."/>
            <person name="Obokata J."/>
            <person name="Shigenobu S."/>
        </authorList>
    </citation>
    <scope>NUCLEOTIDE SEQUENCE [LARGE SCALE GENOMIC DNA]</scope>
</reference>
<dbReference type="PROSITE" id="PS00018">
    <property type="entry name" value="EF_HAND_1"/>
    <property type="match status" value="1"/>
</dbReference>
<feature type="domain" description="PiggyBac transposable element-derived protein" evidence="1">
    <location>
        <begin position="53"/>
        <end position="119"/>
    </location>
</feature>
<dbReference type="PANTHER" id="PTHR46599">
    <property type="entry name" value="PIGGYBAC TRANSPOSABLE ELEMENT-DERIVED PROTEIN 4"/>
    <property type="match status" value="1"/>
</dbReference>
<organism evidence="2 3">
    <name type="scientific">Plakobranchus ocellatus</name>
    <dbReference type="NCBI Taxonomy" id="259542"/>
    <lineage>
        <taxon>Eukaryota</taxon>
        <taxon>Metazoa</taxon>
        <taxon>Spiralia</taxon>
        <taxon>Lophotrochozoa</taxon>
        <taxon>Mollusca</taxon>
        <taxon>Gastropoda</taxon>
        <taxon>Heterobranchia</taxon>
        <taxon>Euthyneura</taxon>
        <taxon>Panpulmonata</taxon>
        <taxon>Sacoglossa</taxon>
        <taxon>Placobranchoidea</taxon>
        <taxon>Plakobranchidae</taxon>
        <taxon>Plakobranchus</taxon>
    </lineage>
</organism>
<evidence type="ECO:0000313" key="2">
    <source>
        <dbReference type="EMBL" id="GFO12355.1"/>
    </source>
</evidence>
<comment type="caution">
    <text evidence="2">The sequence shown here is derived from an EMBL/GenBank/DDBJ whole genome shotgun (WGS) entry which is preliminary data.</text>
</comment>
<evidence type="ECO:0000259" key="1">
    <source>
        <dbReference type="Pfam" id="PF13843"/>
    </source>
</evidence>
<dbReference type="InterPro" id="IPR029526">
    <property type="entry name" value="PGBD"/>
</dbReference>
<protein>
    <submittedName>
        <fullName evidence="2">PiggyBac transposase uribo2</fullName>
    </submittedName>
</protein>
<sequence length="149" mass="17377">MQDLDADDDDAVDKIDIEMVNTEWLEADPDFTPQLHDFEGDGGIKFDDTDFTEVDYVTQFLNEDFWNLLVIESNRKAKQFFDTHQDFSRRSIFLSWSDTNTEEMKKFIGLILLQGLVKNHAGECTGQKIRLCLRLPLLPFWIETAMNFS</sequence>
<dbReference type="InterPro" id="IPR018247">
    <property type="entry name" value="EF_Hand_1_Ca_BS"/>
</dbReference>
<name>A0AAV4AVH6_9GAST</name>
<dbReference type="Proteomes" id="UP000735302">
    <property type="component" value="Unassembled WGS sequence"/>
</dbReference>
<dbReference type="AlphaFoldDB" id="A0AAV4AVH6"/>
<accession>A0AAV4AVH6</accession>
<dbReference type="EMBL" id="BLXT01004413">
    <property type="protein sequence ID" value="GFO12355.1"/>
    <property type="molecule type" value="Genomic_DNA"/>
</dbReference>
<dbReference type="PANTHER" id="PTHR46599:SF3">
    <property type="entry name" value="PIGGYBAC TRANSPOSABLE ELEMENT-DERIVED PROTEIN 4"/>
    <property type="match status" value="1"/>
</dbReference>
<keyword evidence="3" id="KW-1185">Reference proteome</keyword>
<evidence type="ECO:0000313" key="3">
    <source>
        <dbReference type="Proteomes" id="UP000735302"/>
    </source>
</evidence>
<proteinExistence type="predicted"/>
<dbReference type="Pfam" id="PF13843">
    <property type="entry name" value="DDE_Tnp_1_7"/>
    <property type="match status" value="1"/>
</dbReference>